<dbReference type="InterPro" id="IPR050316">
    <property type="entry name" value="Tyrosinase/Hemocyanin"/>
</dbReference>
<evidence type="ECO:0000259" key="10">
    <source>
        <dbReference type="PROSITE" id="PS00498"/>
    </source>
</evidence>
<organism evidence="11 12">
    <name type="scientific">Rhizoctonia solani</name>
    <dbReference type="NCBI Taxonomy" id="456999"/>
    <lineage>
        <taxon>Eukaryota</taxon>
        <taxon>Fungi</taxon>
        <taxon>Dikarya</taxon>
        <taxon>Basidiomycota</taxon>
        <taxon>Agaricomycotina</taxon>
        <taxon>Agaricomycetes</taxon>
        <taxon>Cantharellales</taxon>
        <taxon>Ceratobasidiaceae</taxon>
        <taxon>Rhizoctonia</taxon>
    </lineage>
</organism>
<dbReference type="Gene3D" id="1.10.1280.10">
    <property type="entry name" value="Di-copper center containing domain from catechol oxidase"/>
    <property type="match status" value="1"/>
</dbReference>
<sequence length="722" mass="81811">MSAPYTVTGVVIPDPLPSGPRVPPPSRLDIYDLKEKQPKQFTLFILSWAEIMKKDFQPKAASFQQIGGIHGMPYMPWLGDPDEARQTDRGPWLGYCNHGSILFPNWHRPYLMLLEQIISDVAHGIASEFADEQGVSDQEAKDWINAANELRFPFWDWTNPRTGELGIPDFFTTEEIKLRGPNGKELIRANVLAFFRLNHSVDGFNNRWEGSNGVYPKQAARAYFREWDRTYRHPSSKVKTTDNYEAINAVLKDKNDKRRGTWANLTNDVAGAFVFPFDIPANQFANAWDQYSNTTFQSGHQNQAHPKEVNSWTWNATPIEQPHNTVHLLVGGIGHMGDNDTAGFDPIFFLHHCNIDRLVAFWEHIYPDYVAGTEGYLNPDGRTRTPFTQALGTWKETNNQVVGDNSPLPPFRNAGYSYWTSRGAHSLLYDPSDQPDPVNWQNKYYTYPPIVYKGHKIEIDTDPKHPTPIAVRKIQRSYLQKHFHYNPIKARKESKPLASDIFTKPHPYTEGRKPPGHRTVENYRQFFVAVSLDPTFIKGSHVLVVSVKIPGKLHEADQPYEIGRVAVLSRGSSETCGNCQAQRAGGVRVRGIIMVPHQFVAELLDGAGRNNENTADEEVVEAIKLSLGAELDLPDGTVHSHLRSTVNEPEPEPESESEPSLSSDRTPYLELLSCDVYQQVDEGSSEQTDLPYEFEDWKTHGALHKIVKGHRTAERHWGFPGQ</sequence>
<comment type="caution">
    <text evidence="11">The sequence shown here is derived from an EMBL/GenBank/DDBJ whole genome shotgun (WGS) entry which is preliminary data.</text>
</comment>
<evidence type="ECO:0000256" key="4">
    <source>
        <dbReference type="ARBA" id="ARBA00023008"/>
    </source>
</evidence>
<comment type="catalytic activity">
    <reaction evidence="6">
        <text>2 L-dopa + O2 = 2 L-dopaquinone + 2 H2O</text>
        <dbReference type="Rhea" id="RHEA:34287"/>
        <dbReference type="ChEBI" id="CHEBI:15377"/>
        <dbReference type="ChEBI" id="CHEBI:15379"/>
        <dbReference type="ChEBI" id="CHEBI:57504"/>
        <dbReference type="ChEBI" id="CHEBI:57924"/>
        <dbReference type="EC" id="1.14.18.1"/>
    </reaction>
</comment>
<keyword evidence="3" id="KW-0479">Metal-binding</keyword>
<proteinExistence type="inferred from homology"/>
<evidence type="ECO:0000256" key="1">
    <source>
        <dbReference type="ARBA" id="ARBA00009928"/>
    </source>
</evidence>
<comment type="similarity">
    <text evidence="1">Belongs to the tyrosinase family.</text>
</comment>
<dbReference type="PROSITE" id="PS00498">
    <property type="entry name" value="TYROSINASE_2"/>
    <property type="match status" value="1"/>
</dbReference>
<evidence type="ECO:0000313" key="12">
    <source>
        <dbReference type="Proteomes" id="UP000663850"/>
    </source>
</evidence>
<dbReference type="Proteomes" id="UP000663850">
    <property type="component" value="Unassembled WGS sequence"/>
</dbReference>
<evidence type="ECO:0000256" key="6">
    <source>
        <dbReference type="ARBA" id="ARBA00048233"/>
    </source>
</evidence>
<feature type="domain" description="Tyrosinase copper-binding" evidence="9">
    <location>
        <begin position="98"/>
        <end position="115"/>
    </location>
</feature>
<dbReference type="InterPro" id="IPR002227">
    <property type="entry name" value="Tyrosinase_Cu-bd"/>
</dbReference>
<dbReference type="PRINTS" id="PR00092">
    <property type="entry name" value="TYROSINASE"/>
</dbReference>
<feature type="domain" description="Tyrosinase copper-binding" evidence="10">
    <location>
        <begin position="345"/>
        <end position="356"/>
    </location>
</feature>
<evidence type="ECO:0000313" key="11">
    <source>
        <dbReference type="EMBL" id="CAE6486909.1"/>
    </source>
</evidence>
<dbReference type="EMBL" id="CAJMWZ010004228">
    <property type="protein sequence ID" value="CAE6486909.1"/>
    <property type="molecule type" value="Genomic_DNA"/>
</dbReference>
<comment type="catalytic activity">
    <reaction evidence="7">
        <text>L-tyrosine + O2 = L-dopaquinone + H2O</text>
        <dbReference type="Rhea" id="RHEA:18117"/>
        <dbReference type="ChEBI" id="CHEBI:15377"/>
        <dbReference type="ChEBI" id="CHEBI:15379"/>
        <dbReference type="ChEBI" id="CHEBI:57924"/>
        <dbReference type="ChEBI" id="CHEBI:58315"/>
        <dbReference type="EC" id="1.14.18.1"/>
    </reaction>
</comment>
<evidence type="ECO:0000256" key="7">
    <source>
        <dbReference type="ARBA" id="ARBA00048881"/>
    </source>
</evidence>
<dbReference type="EC" id="1.14.18.1" evidence="2"/>
<evidence type="ECO:0000256" key="5">
    <source>
        <dbReference type="ARBA" id="ARBA00023101"/>
    </source>
</evidence>
<reference evidence="11" key="1">
    <citation type="submission" date="2021-01" db="EMBL/GenBank/DDBJ databases">
        <authorList>
            <person name="Kaushik A."/>
        </authorList>
    </citation>
    <scope>NUCLEOTIDE SEQUENCE</scope>
    <source>
        <strain evidence="11">Type strain: AG8-Rh-89/</strain>
    </source>
</reference>
<gene>
    <name evidence="11" type="ORF">RDB_LOCUS80577</name>
</gene>
<dbReference type="GO" id="GO:0042438">
    <property type="term" value="P:melanin biosynthetic process"/>
    <property type="evidence" value="ECO:0007669"/>
    <property type="project" value="UniProtKB-KW"/>
</dbReference>
<evidence type="ECO:0000256" key="2">
    <source>
        <dbReference type="ARBA" id="ARBA00011906"/>
    </source>
</evidence>
<dbReference type="Pfam" id="PF00264">
    <property type="entry name" value="Tyrosinase"/>
    <property type="match status" value="1"/>
</dbReference>
<feature type="region of interest" description="Disordered" evidence="8">
    <location>
        <begin position="634"/>
        <end position="665"/>
    </location>
</feature>
<name>A0A8H3CQ20_9AGAM</name>
<evidence type="ECO:0000256" key="8">
    <source>
        <dbReference type="SAM" id="MobiDB-lite"/>
    </source>
</evidence>
<evidence type="ECO:0000259" key="9">
    <source>
        <dbReference type="PROSITE" id="PS00497"/>
    </source>
</evidence>
<protein>
    <recommendedName>
        <fullName evidence="2">tyrosinase</fullName>
        <ecNumber evidence="2">1.14.18.1</ecNumber>
    </recommendedName>
</protein>
<dbReference type="AlphaFoldDB" id="A0A8H3CQ20"/>
<dbReference type="PROSITE" id="PS00497">
    <property type="entry name" value="TYROSINASE_1"/>
    <property type="match status" value="1"/>
</dbReference>
<evidence type="ECO:0000256" key="3">
    <source>
        <dbReference type="ARBA" id="ARBA00022723"/>
    </source>
</evidence>
<dbReference type="PANTHER" id="PTHR11474:SF76">
    <property type="entry name" value="SHKT DOMAIN-CONTAINING PROTEIN"/>
    <property type="match status" value="1"/>
</dbReference>
<dbReference type="SUPFAM" id="SSF48056">
    <property type="entry name" value="Di-copper centre-containing domain"/>
    <property type="match status" value="1"/>
</dbReference>
<dbReference type="InterPro" id="IPR008922">
    <property type="entry name" value="Di-copper_centre_dom_sf"/>
</dbReference>
<dbReference type="PANTHER" id="PTHR11474">
    <property type="entry name" value="TYROSINASE FAMILY MEMBER"/>
    <property type="match status" value="1"/>
</dbReference>
<dbReference type="GO" id="GO:0004503">
    <property type="term" value="F:tyrosinase activity"/>
    <property type="evidence" value="ECO:0007669"/>
    <property type="project" value="UniProtKB-EC"/>
</dbReference>
<dbReference type="GO" id="GO:0046872">
    <property type="term" value="F:metal ion binding"/>
    <property type="evidence" value="ECO:0007669"/>
    <property type="project" value="UniProtKB-KW"/>
</dbReference>
<accession>A0A8H3CQ20</accession>
<keyword evidence="5" id="KW-0470">Melanin biosynthesis</keyword>
<keyword evidence="4" id="KW-0186">Copper</keyword>